<evidence type="ECO:0000256" key="1">
    <source>
        <dbReference type="ARBA" id="ARBA00005614"/>
    </source>
</evidence>
<evidence type="ECO:0000256" key="4">
    <source>
        <dbReference type="ARBA" id="ARBA00047645"/>
    </source>
</evidence>
<comment type="catalytic activity">
    <reaction evidence="4 5">
        <text>an acyl phosphate + H2O = a carboxylate + phosphate + H(+)</text>
        <dbReference type="Rhea" id="RHEA:14965"/>
        <dbReference type="ChEBI" id="CHEBI:15377"/>
        <dbReference type="ChEBI" id="CHEBI:15378"/>
        <dbReference type="ChEBI" id="CHEBI:29067"/>
        <dbReference type="ChEBI" id="CHEBI:43474"/>
        <dbReference type="ChEBI" id="CHEBI:59918"/>
        <dbReference type="EC" id="3.6.1.7"/>
    </reaction>
</comment>
<evidence type="ECO:0000259" key="7">
    <source>
        <dbReference type="PROSITE" id="PS51160"/>
    </source>
</evidence>
<comment type="similarity">
    <text evidence="1 6">Belongs to the acylphosphatase family.</text>
</comment>
<organism evidence="8 9">
    <name type="scientific">Anaerococcus martiniensis</name>
    <dbReference type="NCBI Taxonomy" id="3115615"/>
    <lineage>
        <taxon>Bacteria</taxon>
        <taxon>Bacillati</taxon>
        <taxon>Bacillota</taxon>
        <taxon>Tissierellia</taxon>
        <taxon>Tissierellales</taxon>
        <taxon>Peptoniphilaceae</taxon>
        <taxon>Anaerococcus</taxon>
    </lineage>
</organism>
<dbReference type="PROSITE" id="PS51160">
    <property type="entry name" value="ACYLPHOSPHATASE_3"/>
    <property type="match status" value="1"/>
</dbReference>
<feature type="active site" evidence="5">
    <location>
        <position position="18"/>
    </location>
</feature>
<dbReference type="PANTHER" id="PTHR47268">
    <property type="entry name" value="ACYLPHOSPHATASE"/>
    <property type="match status" value="1"/>
</dbReference>
<dbReference type="EMBL" id="JBGMEI010000001">
    <property type="protein sequence ID" value="MFO3664851.1"/>
    <property type="molecule type" value="Genomic_DNA"/>
</dbReference>
<evidence type="ECO:0000256" key="2">
    <source>
        <dbReference type="ARBA" id="ARBA00012150"/>
    </source>
</evidence>
<dbReference type="Proteomes" id="UP001637996">
    <property type="component" value="Unassembled WGS sequence"/>
</dbReference>
<name>A0ABW9M8G4_9FIRM</name>
<dbReference type="InterPro" id="IPR036046">
    <property type="entry name" value="Acylphosphatase-like_dom_sf"/>
</dbReference>
<dbReference type="PANTHER" id="PTHR47268:SF4">
    <property type="entry name" value="ACYLPHOSPHATASE"/>
    <property type="match status" value="1"/>
</dbReference>
<protein>
    <recommendedName>
        <fullName evidence="3 5">acylphosphatase</fullName>
        <ecNumber evidence="2 5">3.6.1.7</ecNumber>
    </recommendedName>
</protein>
<evidence type="ECO:0000313" key="9">
    <source>
        <dbReference type="Proteomes" id="UP001637996"/>
    </source>
</evidence>
<evidence type="ECO:0000256" key="6">
    <source>
        <dbReference type="RuleBase" id="RU004168"/>
    </source>
</evidence>
<dbReference type="EC" id="3.6.1.7" evidence="2 5"/>
<evidence type="ECO:0000313" key="8">
    <source>
        <dbReference type="EMBL" id="MFO3664851.1"/>
    </source>
</evidence>
<evidence type="ECO:0000256" key="3">
    <source>
        <dbReference type="ARBA" id="ARBA00015991"/>
    </source>
</evidence>
<dbReference type="Pfam" id="PF00708">
    <property type="entry name" value="Acylphosphatase"/>
    <property type="match status" value="1"/>
</dbReference>
<comment type="caution">
    <text evidence="8">The sequence shown here is derived from an EMBL/GenBank/DDBJ whole genome shotgun (WGS) entry which is preliminary data.</text>
</comment>
<dbReference type="InterPro" id="IPR001792">
    <property type="entry name" value="Acylphosphatase-like_dom"/>
</dbReference>
<keyword evidence="5" id="KW-0378">Hydrolase</keyword>
<sequence length="89" mass="10354">MKRYEILFKGRVQGVGFRYTSKLIADKLNLTGTVENLNDGNVKCFIQGNDDSIYRFLNELNNNLFIIIDSCKKIEREVIEEEKCYKIIG</sequence>
<gene>
    <name evidence="8" type="ORF">ACCQ41_01065</name>
</gene>
<reference evidence="8 9" key="1">
    <citation type="journal article" date="2025" name="Anaerobe">
        <title>Description of Anaerococcus kampingiae sp. nov., Anaerococcus groningensis sp. nov., Anaerococcus martiniensis sp. nov., and Anaerococcus cruorum sp. nov., isolated from human clinical specimens.</title>
        <authorList>
            <person name="Boiten K.E."/>
            <person name="Meijer J."/>
            <person name="van Wezel E.M."/>
            <person name="Veloo A.C.M."/>
        </authorList>
    </citation>
    <scope>NUCLEOTIDE SEQUENCE [LARGE SCALE GENOMIC DNA]</scope>
    <source>
        <strain evidence="8 9">ENR0831</strain>
    </source>
</reference>
<evidence type="ECO:0000256" key="5">
    <source>
        <dbReference type="PROSITE-ProRule" id="PRU00520"/>
    </source>
</evidence>
<accession>A0ABW9M8G4</accession>
<proteinExistence type="inferred from homology"/>
<dbReference type="Gene3D" id="3.30.70.100">
    <property type="match status" value="1"/>
</dbReference>
<feature type="active site" evidence="5">
    <location>
        <position position="36"/>
    </location>
</feature>
<dbReference type="RefSeq" id="WP_410030613.1">
    <property type="nucleotide sequence ID" value="NZ_JBGMEI010000001.1"/>
</dbReference>
<dbReference type="InterPro" id="IPR020456">
    <property type="entry name" value="Acylphosphatase"/>
</dbReference>
<dbReference type="SUPFAM" id="SSF54975">
    <property type="entry name" value="Acylphosphatase/BLUF domain-like"/>
    <property type="match status" value="1"/>
</dbReference>
<feature type="domain" description="Acylphosphatase-like" evidence="7">
    <location>
        <begin position="3"/>
        <end position="89"/>
    </location>
</feature>
<keyword evidence="9" id="KW-1185">Reference proteome</keyword>